<evidence type="ECO:0000256" key="4">
    <source>
        <dbReference type="ARBA" id="ARBA00022729"/>
    </source>
</evidence>
<keyword evidence="3" id="KW-0309">Germination</keyword>
<dbReference type="Pfam" id="PF25198">
    <property type="entry name" value="Spore_GerAC_N"/>
    <property type="match status" value="1"/>
</dbReference>
<keyword evidence="11" id="KW-1185">Reference proteome</keyword>
<dbReference type="InterPro" id="IPR038501">
    <property type="entry name" value="Spore_GerAC_C_sf"/>
</dbReference>
<dbReference type="NCBIfam" id="TIGR02887">
    <property type="entry name" value="spore_ger_x_C"/>
    <property type="match status" value="1"/>
</dbReference>
<dbReference type="Pfam" id="PF05504">
    <property type="entry name" value="Spore_GerAC"/>
    <property type="match status" value="1"/>
</dbReference>
<accession>A0A368W3D4</accession>
<gene>
    <name evidence="10" type="ORF">DFP97_10487</name>
</gene>
<evidence type="ECO:0000256" key="1">
    <source>
        <dbReference type="ARBA" id="ARBA00004635"/>
    </source>
</evidence>
<dbReference type="EMBL" id="QPJD01000004">
    <property type="protein sequence ID" value="RCW49429.1"/>
    <property type="molecule type" value="Genomic_DNA"/>
</dbReference>
<comment type="similarity">
    <text evidence="2">Belongs to the GerABKC lipoprotein family.</text>
</comment>
<keyword evidence="5" id="KW-0472">Membrane</keyword>
<comment type="caution">
    <text evidence="10">The sequence shown here is derived from an EMBL/GenBank/DDBJ whole genome shotgun (WGS) entry which is preliminary data.</text>
</comment>
<keyword evidence="6" id="KW-0564">Palmitate</keyword>
<evidence type="ECO:0000259" key="8">
    <source>
        <dbReference type="Pfam" id="PF05504"/>
    </source>
</evidence>
<evidence type="ECO:0000256" key="5">
    <source>
        <dbReference type="ARBA" id="ARBA00023136"/>
    </source>
</evidence>
<dbReference type="InterPro" id="IPR008844">
    <property type="entry name" value="Spore_GerAC-like"/>
</dbReference>
<evidence type="ECO:0000313" key="10">
    <source>
        <dbReference type="EMBL" id="RCW49429.1"/>
    </source>
</evidence>
<dbReference type="Proteomes" id="UP000252415">
    <property type="component" value="Unassembled WGS sequence"/>
</dbReference>
<evidence type="ECO:0000256" key="7">
    <source>
        <dbReference type="ARBA" id="ARBA00023288"/>
    </source>
</evidence>
<dbReference type="OrthoDB" id="9816067at2"/>
<feature type="domain" description="Spore germination GerAC-like C-terminal" evidence="8">
    <location>
        <begin position="209"/>
        <end position="374"/>
    </location>
</feature>
<dbReference type="AlphaFoldDB" id="A0A368W3D4"/>
<sequence length="389" mass="43960">MKRKLSSLVPVLLLALWICTGCWDRREIVDVAIVMITGVDEGQKPGIYRVHAHIAEPIRIGGPGESGSGQKRKEPVTHVVTEGRNIDETRSKAERMLSRDIVTSHRRVYLIGEPLARKGIKDILDQISRNPMNRLSTLLVVAENTKAEKLMDMQVPLETFDVELFREISLRKTRIPTSLKDYFIASTTPGQQPIAASFAKTKENKIIMSGIAIFRDNKLEGFVKGKEAVALTGMLGGKTGGSMTIRIPKVKGDLSLRLDRLKLQRKVALSKGEPKFSFQVKAYGRILDNRTNLDLSNPEIIRKLNKAFSEEMEKTFQSLFRRLQKEFRADSSGMGAMIYKKYPDYWKRIEKDWPEMYPNQTINWKVSAKITGVGSIGAPLFIPEDEVKK</sequence>
<dbReference type="InterPro" id="IPR046953">
    <property type="entry name" value="Spore_GerAC-like_C"/>
</dbReference>
<evidence type="ECO:0000256" key="6">
    <source>
        <dbReference type="ARBA" id="ARBA00023139"/>
    </source>
</evidence>
<reference evidence="10 11" key="1">
    <citation type="submission" date="2018-07" db="EMBL/GenBank/DDBJ databases">
        <title>Genomic Encyclopedia of Type Strains, Phase III (KMG-III): the genomes of soil and plant-associated and newly described type strains.</title>
        <authorList>
            <person name="Whitman W."/>
        </authorList>
    </citation>
    <scope>NUCLEOTIDE SEQUENCE [LARGE SCALE GENOMIC DNA]</scope>
    <source>
        <strain evidence="10 11">CECT 7506</strain>
    </source>
</reference>
<evidence type="ECO:0000256" key="2">
    <source>
        <dbReference type="ARBA" id="ARBA00007886"/>
    </source>
</evidence>
<dbReference type="PANTHER" id="PTHR35789">
    <property type="entry name" value="SPORE GERMINATION PROTEIN B3"/>
    <property type="match status" value="1"/>
</dbReference>
<evidence type="ECO:0000313" key="11">
    <source>
        <dbReference type="Proteomes" id="UP000252415"/>
    </source>
</evidence>
<feature type="domain" description="Spore germination protein N-terminal" evidence="9">
    <location>
        <begin position="24"/>
        <end position="196"/>
    </location>
</feature>
<comment type="subcellular location">
    <subcellularLocation>
        <location evidence="1">Membrane</location>
        <topology evidence="1">Lipid-anchor</topology>
    </subcellularLocation>
</comment>
<dbReference type="RefSeq" id="WP_114379349.1">
    <property type="nucleotide sequence ID" value="NZ_QPJD01000004.1"/>
</dbReference>
<dbReference type="PANTHER" id="PTHR35789:SF1">
    <property type="entry name" value="SPORE GERMINATION PROTEIN B3"/>
    <property type="match status" value="1"/>
</dbReference>
<protein>
    <submittedName>
        <fullName evidence="10">Ger(X)C family germination protein</fullName>
    </submittedName>
</protein>
<name>A0A368W3D4_9BACL</name>
<dbReference type="GO" id="GO:0009847">
    <property type="term" value="P:spore germination"/>
    <property type="evidence" value="ECO:0007669"/>
    <property type="project" value="InterPro"/>
</dbReference>
<dbReference type="Gene3D" id="3.30.300.210">
    <property type="entry name" value="Nutrient germinant receptor protein C, domain 3"/>
    <property type="match status" value="1"/>
</dbReference>
<keyword evidence="7" id="KW-0449">Lipoprotein</keyword>
<evidence type="ECO:0000259" key="9">
    <source>
        <dbReference type="Pfam" id="PF25198"/>
    </source>
</evidence>
<dbReference type="GO" id="GO:0016020">
    <property type="term" value="C:membrane"/>
    <property type="evidence" value="ECO:0007669"/>
    <property type="project" value="UniProtKB-SubCell"/>
</dbReference>
<proteinExistence type="inferred from homology"/>
<organism evidence="10 11">
    <name type="scientific">Paenibacillus prosopidis</name>
    <dbReference type="NCBI Taxonomy" id="630520"/>
    <lineage>
        <taxon>Bacteria</taxon>
        <taxon>Bacillati</taxon>
        <taxon>Bacillota</taxon>
        <taxon>Bacilli</taxon>
        <taxon>Bacillales</taxon>
        <taxon>Paenibacillaceae</taxon>
        <taxon>Paenibacillus</taxon>
    </lineage>
</organism>
<evidence type="ECO:0000256" key="3">
    <source>
        <dbReference type="ARBA" id="ARBA00022544"/>
    </source>
</evidence>
<dbReference type="InterPro" id="IPR057336">
    <property type="entry name" value="GerAC_N"/>
</dbReference>
<keyword evidence="4" id="KW-0732">Signal</keyword>